<feature type="region of interest" description="Disordered" evidence="4">
    <location>
        <begin position="112"/>
        <end position="135"/>
    </location>
</feature>
<dbReference type="PANTHER" id="PTHR30349:SF41">
    <property type="entry name" value="INTEGRASE_RECOMBINASE PROTEIN MJ0367-RELATED"/>
    <property type="match status" value="1"/>
</dbReference>
<evidence type="ECO:0000313" key="7">
    <source>
        <dbReference type="Proteomes" id="UP000199400"/>
    </source>
</evidence>
<comment type="similarity">
    <text evidence="1">Belongs to the 'phage' integrase family.</text>
</comment>
<evidence type="ECO:0000256" key="1">
    <source>
        <dbReference type="ARBA" id="ARBA00008857"/>
    </source>
</evidence>
<reference evidence="7" key="1">
    <citation type="submission" date="2016-10" db="EMBL/GenBank/DDBJ databases">
        <authorList>
            <person name="Varghese N."/>
            <person name="Submissions S."/>
        </authorList>
    </citation>
    <scope>NUCLEOTIDE SEQUENCE [LARGE SCALE GENOMIC DNA]</scope>
    <source>
        <strain evidence="7">ATCC 25963</strain>
    </source>
</reference>
<name>A0A1I2BLN2_9BACT</name>
<evidence type="ECO:0000256" key="3">
    <source>
        <dbReference type="ARBA" id="ARBA00023172"/>
    </source>
</evidence>
<organism evidence="6 7">
    <name type="scientific">Nannocystis exedens</name>
    <dbReference type="NCBI Taxonomy" id="54"/>
    <lineage>
        <taxon>Bacteria</taxon>
        <taxon>Pseudomonadati</taxon>
        <taxon>Myxococcota</taxon>
        <taxon>Polyangia</taxon>
        <taxon>Nannocystales</taxon>
        <taxon>Nannocystaceae</taxon>
        <taxon>Nannocystis</taxon>
    </lineage>
</organism>
<protein>
    <submittedName>
        <fullName evidence="6">Phage integrase family protein</fullName>
    </submittedName>
</protein>
<evidence type="ECO:0000256" key="2">
    <source>
        <dbReference type="ARBA" id="ARBA00023125"/>
    </source>
</evidence>
<dbReference type="GO" id="GO:0003677">
    <property type="term" value="F:DNA binding"/>
    <property type="evidence" value="ECO:0007669"/>
    <property type="project" value="UniProtKB-KW"/>
</dbReference>
<evidence type="ECO:0000256" key="4">
    <source>
        <dbReference type="SAM" id="MobiDB-lite"/>
    </source>
</evidence>
<gene>
    <name evidence="6" type="ORF">SAMN02745121_04756</name>
</gene>
<dbReference type="GO" id="GO:0006310">
    <property type="term" value="P:DNA recombination"/>
    <property type="evidence" value="ECO:0007669"/>
    <property type="project" value="UniProtKB-KW"/>
</dbReference>
<dbReference type="EMBL" id="FOMX01000015">
    <property type="protein sequence ID" value="SFE57112.1"/>
    <property type="molecule type" value="Genomic_DNA"/>
</dbReference>
<keyword evidence="2" id="KW-0238">DNA-binding</keyword>
<accession>A0A1I2BLN2</accession>
<dbReference type="Gene3D" id="1.10.443.10">
    <property type="entry name" value="Intergrase catalytic core"/>
    <property type="match status" value="1"/>
</dbReference>
<dbReference type="InterPro" id="IPR013762">
    <property type="entry name" value="Integrase-like_cat_sf"/>
</dbReference>
<feature type="compositionally biased region" description="Basic residues" evidence="4">
    <location>
        <begin position="124"/>
        <end position="135"/>
    </location>
</feature>
<dbReference type="InterPro" id="IPR011010">
    <property type="entry name" value="DNA_brk_join_enz"/>
</dbReference>
<dbReference type="InterPro" id="IPR002104">
    <property type="entry name" value="Integrase_catalytic"/>
</dbReference>
<evidence type="ECO:0000313" key="6">
    <source>
        <dbReference type="EMBL" id="SFE57112.1"/>
    </source>
</evidence>
<keyword evidence="3" id="KW-0233">DNA recombination</keyword>
<dbReference type="AlphaFoldDB" id="A0A1I2BLN2"/>
<dbReference type="STRING" id="54.SAMN02745121_04756"/>
<dbReference type="Pfam" id="PF00589">
    <property type="entry name" value="Phage_integrase"/>
    <property type="match status" value="1"/>
</dbReference>
<proteinExistence type="inferred from homology"/>
<dbReference type="GO" id="GO:0015074">
    <property type="term" value="P:DNA integration"/>
    <property type="evidence" value="ECO:0007669"/>
    <property type="project" value="InterPro"/>
</dbReference>
<dbReference type="PANTHER" id="PTHR30349">
    <property type="entry name" value="PHAGE INTEGRASE-RELATED"/>
    <property type="match status" value="1"/>
</dbReference>
<feature type="domain" description="Tyr recombinase" evidence="5">
    <location>
        <begin position="1"/>
        <end position="98"/>
    </location>
</feature>
<dbReference type="PROSITE" id="PS51898">
    <property type="entry name" value="TYR_RECOMBINASE"/>
    <property type="match status" value="1"/>
</dbReference>
<dbReference type="RefSeq" id="WP_170135452.1">
    <property type="nucleotide sequence ID" value="NZ_FOMX01000015.1"/>
</dbReference>
<evidence type="ECO:0000259" key="5">
    <source>
        <dbReference type="PROSITE" id="PS51898"/>
    </source>
</evidence>
<sequence length="135" mass="14189">MLRPIVEGAGGRVEQLVLVKPTGEPATTHTLSGALHHALERAGLPLASLHKLRHTCLSHLLAGGADLRTAQAIAGHKSITSTMRYLHAVAGMARAAVDRLATLRAEAEAEEVSAGGTDLTRAPATRRRARKLSVV</sequence>
<keyword evidence="7" id="KW-1185">Reference proteome</keyword>
<dbReference type="Proteomes" id="UP000199400">
    <property type="component" value="Unassembled WGS sequence"/>
</dbReference>
<dbReference type="InterPro" id="IPR050090">
    <property type="entry name" value="Tyrosine_recombinase_XerCD"/>
</dbReference>
<dbReference type="SUPFAM" id="SSF56349">
    <property type="entry name" value="DNA breaking-rejoining enzymes"/>
    <property type="match status" value="1"/>
</dbReference>